<name>A0A497ZK53_9RHOB</name>
<accession>A0A497ZK53</accession>
<dbReference type="AlphaFoldDB" id="A0A497ZK53"/>
<sequence length="178" mass="19211">MVQVHPPCAGSFAGLSSMTAGIAGNMAARALREIGRGARPDMRGLLMTPGNVTRIADQLARMRGAAMKVGQLISMDAGEVLPSELADIMARLRDQAHFMPPKQLRDVLNRAWGPDWRKSFKAFNVRPVAAASIGQVHRATIKDGRDVAIKMQYPGIARSIDSDVANVAALVRISDLLR</sequence>
<dbReference type="Pfam" id="PF03109">
    <property type="entry name" value="ABC1"/>
    <property type="match status" value="1"/>
</dbReference>
<dbReference type="STRING" id="981384.GCA_000192475_00776"/>
<dbReference type="OrthoDB" id="9795390at2"/>
<dbReference type="PANTHER" id="PTHR43851">
    <property type="match status" value="1"/>
</dbReference>
<protein>
    <submittedName>
        <fullName evidence="2">ABC1 family protein</fullName>
    </submittedName>
</protein>
<comment type="caution">
    <text evidence="2">The sequence shown here is derived from an EMBL/GenBank/DDBJ whole genome shotgun (WGS) entry which is preliminary data.</text>
</comment>
<proteinExistence type="predicted"/>
<dbReference type="InterPro" id="IPR011009">
    <property type="entry name" value="Kinase-like_dom_sf"/>
</dbReference>
<feature type="domain" description="ABC1 atypical kinase-like" evidence="1">
    <location>
        <begin position="91"/>
        <end position="175"/>
    </location>
</feature>
<dbReference type="EMBL" id="RCCT01000004">
    <property type="protein sequence ID" value="RLK03487.1"/>
    <property type="molecule type" value="Genomic_DNA"/>
</dbReference>
<dbReference type="Proteomes" id="UP000271700">
    <property type="component" value="Unassembled WGS sequence"/>
</dbReference>
<dbReference type="GO" id="GO:0006744">
    <property type="term" value="P:ubiquinone biosynthetic process"/>
    <property type="evidence" value="ECO:0007669"/>
    <property type="project" value="TreeGrafter"/>
</dbReference>
<evidence type="ECO:0000313" key="3">
    <source>
        <dbReference type="Proteomes" id="UP000271700"/>
    </source>
</evidence>
<dbReference type="InterPro" id="IPR004147">
    <property type="entry name" value="ABC1_dom"/>
</dbReference>
<gene>
    <name evidence="2" type="ORF">CLV75_2858</name>
</gene>
<reference evidence="2 3" key="1">
    <citation type="submission" date="2018-10" db="EMBL/GenBank/DDBJ databases">
        <title>Genomic Encyclopedia of Archaeal and Bacterial Type Strains, Phase II (KMG-II): from individual species to whole genera.</title>
        <authorList>
            <person name="Goeker M."/>
        </authorList>
    </citation>
    <scope>NUCLEOTIDE SEQUENCE [LARGE SCALE GENOMIC DNA]</scope>
    <source>
        <strain evidence="2 3">DSM 29317</strain>
    </source>
</reference>
<organism evidence="2 3">
    <name type="scientific">Ruegeria conchae</name>
    <dbReference type="NCBI Taxonomy" id="981384"/>
    <lineage>
        <taxon>Bacteria</taxon>
        <taxon>Pseudomonadati</taxon>
        <taxon>Pseudomonadota</taxon>
        <taxon>Alphaproteobacteria</taxon>
        <taxon>Rhodobacterales</taxon>
        <taxon>Roseobacteraceae</taxon>
        <taxon>Ruegeria</taxon>
    </lineage>
</organism>
<dbReference type="PANTHER" id="PTHR43851:SF3">
    <property type="entry name" value="COENZYME Q8"/>
    <property type="match status" value="1"/>
</dbReference>
<evidence type="ECO:0000313" key="2">
    <source>
        <dbReference type="EMBL" id="RLK03487.1"/>
    </source>
</evidence>
<dbReference type="InterPro" id="IPR051409">
    <property type="entry name" value="Atypical_kinase_ADCK"/>
</dbReference>
<evidence type="ECO:0000259" key="1">
    <source>
        <dbReference type="Pfam" id="PF03109"/>
    </source>
</evidence>
<keyword evidence="3" id="KW-1185">Reference proteome</keyword>
<dbReference type="SUPFAM" id="SSF56112">
    <property type="entry name" value="Protein kinase-like (PK-like)"/>
    <property type="match status" value="1"/>
</dbReference>